<dbReference type="Gene3D" id="3.40.50.150">
    <property type="entry name" value="Vaccinia Virus protein VP39"/>
    <property type="match status" value="2"/>
</dbReference>
<gene>
    <name evidence="7" type="ORF">E0D97_02685</name>
</gene>
<dbReference type="GO" id="GO:0008757">
    <property type="term" value="F:S-adenosylmethionine-dependent methyltransferase activity"/>
    <property type="evidence" value="ECO:0007669"/>
    <property type="project" value="InterPro"/>
</dbReference>
<evidence type="ECO:0000313" key="7">
    <source>
        <dbReference type="EMBL" id="TCD16353.1"/>
    </source>
</evidence>
<evidence type="ECO:0000259" key="6">
    <source>
        <dbReference type="Pfam" id="PF05175"/>
    </source>
</evidence>
<dbReference type="Proteomes" id="UP000291301">
    <property type="component" value="Unassembled WGS sequence"/>
</dbReference>
<evidence type="ECO:0000256" key="1">
    <source>
        <dbReference type="ARBA" id="ARBA00022490"/>
    </source>
</evidence>
<dbReference type="InterPro" id="IPR046977">
    <property type="entry name" value="RsmC/RlmG"/>
</dbReference>
<dbReference type="GO" id="GO:0032259">
    <property type="term" value="P:methylation"/>
    <property type="evidence" value="ECO:0007669"/>
    <property type="project" value="UniProtKB-KW"/>
</dbReference>
<dbReference type="GO" id="GO:0006364">
    <property type="term" value="P:rRNA processing"/>
    <property type="evidence" value="ECO:0007669"/>
    <property type="project" value="UniProtKB-KW"/>
</dbReference>
<keyword evidence="5" id="KW-0949">S-adenosyl-L-methionine</keyword>
<reference evidence="7 8" key="1">
    <citation type="journal article" date="2015" name="Antonie Van Leeuwenhoek">
        <title>Oricola cellulosilytica gen. nov., sp. nov., a cellulose-degrading bacterium of the family Phyllobacteriaceae isolated from surface seashore water, and emended descriptions of Mesorhizobium loti and Phyllobacterium myrsinacearum.</title>
        <authorList>
            <person name="Hameed A."/>
            <person name="Shahina M."/>
            <person name="Lai W.A."/>
            <person name="Lin S.Y."/>
            <person name="Young L.S."/>
            <person name="Liu Y.C."/>
            <person name="Hsu Y.H."/>
            <person name="Young C.C."/>
        </authorList>
    </citation>
    <scope>NUCLEOTIDE SEQUENCE [LARGE SCALE GENOMIC DNA]</scope>
    <source>
        <strain evidence="7 8">KCTC 52183</strain>
    </source>
</reference>
<dbReference type="EMBL" id="SJST01000001">
    <property type="protein sequence ID" value="TCD16353.1"/>
    <property type="molecule type" value="Genomic_DNA"/>
</dbReference>
<dbReference type="GO" id="GO:0003676">
    <property type="term" value="F:nucleic acid binding"/>
    <property type="evidence" value="ECO:0007669"/>
    <property type="project" value="InterPro"/>
</dbReference>
<dbReference type="GO" id="GO:0008170">
    <property type="term" value="F:N-methyltransferase activity"/>
    <property type="evidence" value="ECO:0007669"/>
    <property type="project" value="UniProtKB-ARBA"/>
</dbReference>
<keyword evidence="1" id="KW-0963">Cytoplasm</keyword>
<sequence length="334" mass="36289">MSSSVKTLFLPFESGARGWPSGTERVAFLNAQLPDVADDMRRSLDCEQGHRAGFLHLQRAGFAVKPELPDLDVCAGCLVLAGKHRAENQMMIARAGRMVRPGGFVAVAGDKNLGIASLRKWAASRVEIAGSLAKHHATVFWFTVGSGAPFSDIAEATETVDDRFQTAPGMFSSGKVDPGSALLASHFDKRISGQVADFGCGWGFLSARLLEAAKPERLALYEAHWPSLRAAERNLEAFSRDVAIEANWFDLSSEPVARQFDWIVMNPPFHSGRASEPDLGKAFIAAASRALKPNGRLLMVANRKLPYEQALAQGFRRVVPIVEADGFKVVEAVR</sequence>
<dbReference type="AlphaFoldDB" id="A0A4R0PHQ3"/>
<dbReference type="Pfam" id="PF05175">
    <property type="entry name" value="MTS"/>
    <property type="match status" value="1"/>
</dbReference>
<accession>A0A4R0PHQ3</accession>
<dbReference type="PANTHER" id="PTHR47816:SF4">
    <property type="entry name" value="RIBOSOMAL RNA SMALL SUBUNIT METHYLTRANSFERASE C"/>
    <property type="match status" value="1"/>
</dbReference>
<dbReference type="InterPro" id="IPR007848">
    <property type="entry name" value="Small_mtfrase_dom"/>
</dbReference>
<dbReference type="OrthoDB" id="9816072at2"/>
<keyword evidence="2" id="KW-0698">rRNA processing</keyword>
<evidence type="ECO:0000256" key="3">
    <source>
        <dbReference type="ARBA" id="ARBA00022603"/>
    </source>
</evidence>
<dbReference type="InterPro" id="IPR002052">
    <property type="entry name" value="DNA_methylase_N6_adenine_CS"/>
</dbReference>
<name>A0A4R0PHQ3_9HYPH</name>
<protein>
    <submittedName>
        <fullName evidence="7">Class I SAM-dependent methyltransferase</fullName>
    </submittedName>
</protein>
<dbReference type="PROSITE" id="PS00092">
    <property type="entry name" value="N6_MTASE"/>
    <property type="match status" value="1"/>
</dbReference>
<keyword evidence="3 7" id="KW-0489">Methyltransferase</keyword>
<proteinExistence type="predicted"/>
<keyword evidence="4 7" id="KW-0808">Transferase</keyword>
<evidence type="ECO:0000313" key="8">
    <source>
        <dbReference type="Proteomes" id="UP000291301"/>
    </source>
</evidence>
<evidence type="ECO:0000256" key="2">
    <source>
        <dbReference type="ARBA" id="ARBA00022552"/>
    </source>
</evidence>
<organism evidence="7 8">
    <name type="scientific">Oricola cellulosilytica</name>
    <dbReference type="NCBI Taxonomy" id="1429082"/>
    <lineage>
        <taxon>Bacteria</taxon>
        <taxon>Pseudomonadati</taxon>
        <taxon>Pseudomonadota</taxon>
        <taxon>Alphaproteobacteria</taxon>
        <taxon>Hyphomicrobiales</taxon>
        <taxon>Ahrensiaceae</taxon>
        <taxon>Oricola</taxon>
    </lineage>
</organism>
<dbReference type="InterPro" id="IPR029063">
    <property type="entry name" value="SAM-dependent_MTases_sf"/>
</dbReference>
<dbReference type="PANTHER" id="PTHR47816">
    <property type="entry name" value="RIBOSOMAL RNA SMALL SUBUNIT METHYLTRANSFERASE C"/>
    <property type="match status" value="1"/>
</dbReference>
<evidence type="ECO:0000256" key="5">
    <source>
        <dbReference type="ARBA" id="ARBA00022691"/>
    </source>
</evidence>
<keyword evidence="8" id="KW-1185">Reference proteome</keyword>
<evidence type="ECO:0000256" key="4">
    <source>
        <dbReference type="ARBA" id="ARBA00022679"/>
    </source>
</evidence>
<dbReference type="RefSeq" id="WP_131565140.1">
    <property type="nucleotide sequence ID" value="NZ_JAINFK010000001.1"/>
</dbReference>
<dbReference type="SUPFAM" id="SSF53335">
    <property type="entry name" value="S-adenosyl-L-methionine-dependent methyltransferases"/>
    <property type="match status" value="1"/>
</dbReference>
<dbReference type="CDD" id="cd02440">
    <property type="entry name" value="AdoMet_MTases"/>
    <property type="match status" value="1"/>
</dbReference>
<comment type="caution">
    <text evidence="7">The sequence shown here is derived from an EMBL/GenBank/DDBJ whole genome shotgun (WGS) entry which is preliminary data.</text>
</comment>
<feature type="domain" description="Methyltransferase small" evidence="6">
    <location>
        <begin position="163"/>
        <end position="330"/>
    </location>
</feature>